<dbReference type="AlphaFoldDB" id="A0A7X6LWQ6"/>
<evidence type="ECO:0000313" key="2">
    <source>
        <dbReference type="Proteomes" id="UP000523447"/>
    </source>
</evidence>
<reference evidence="1 2" key="1">
    <citation type="submission" date="2020-04" db="EMBL/GenBank/DDBJ databases">
        <title>MicrobeNet Type strains.</title>
        <authorList>
            <person name="Nicholson A.C."/>
        </authorList>
    </citation>
    <scope>NUCLEOTIDE SEQUENCE [LARGE SCALE GENOMIC DNA]</scope>
    <source>
        <strain evidence="1 2">DSM 44445</strain>
    </source>
</reference>
<dbReference type="InterPro" id="IPR037883">
    <property type="entry name" value="Knr4/Smi1-like_sf"/>
</dbReference>
<proteinExistence type="predicted"/>
<dbReference type="SUPFAM" id="SSF160631">
    <property type="entry name" value="SMI1/KNR4-like"/>
    <property type="match status" value="1"/>
</dbReference>
<sequence length="123" mass="12977">MSEDQPATSADLTRVLSCFGPTCGDFIDWGAAEQVYGTSFPADYRAFIAAFGGGGIEDVVGVLTPAVSPAESQLSKVSRLSGSALGDDVVNRLALADRGRYRLEDLLIWGGTAAYDAGRDPWE</sequence>
<dbReference type="Proteomes" id="UP000523447">
    <property type="component" value="Unassembled WGS sequence"/>
</dbReference>
<evidence type="ECO:0000313" key="1">
    <source>
        <dbReference type="EMBL" id="NKY85330.1"/>
    </source>
</evidence>
<dbReference type="EMBL" id="JAAXPE010000004">
    <property type="protein sequence ID" value="NKY85330.1"/>
    <property type="molecule type" value="Genomic_DNA"/>
</dbReference>
<gene>
    <name evidence="1" type="ORF">HGA07_06790</name>
</gene>
<name>A0A7X6LWQ6_9NOCA</name>
<protein>
    <submittedName>
        <fullName evidence="1">SMI1/KNR4 family protein</fullName>
    </submittedName>
</protein>
<keyword evidence="2" id="KW-1185">Reference proteome</keyword>
<accession>A0A7X6LWQ6</accession>
<dbReference type="RefSeq" id="WP_051031529.1">
    <property type="nucleotide sequence ID" value="NZ_CAWPHS010000034.1"/>
</dbReference>
<organism evidence="1 2">
    <name type="scientific">Nocardia veterana</name>
    <dbReference type="NCBI Taxonomy" id="132249"/>
    <lineage>
        <taxon>Bacteria</taxon>
        <taxon>Bacillati</taxon>
        <taxon>Actinomycetota</taxon>
        <taxon>Actinomycetes</taxon>
        <taxon>Mycobacteriales</taxon>
        <taxon>Nocardiaceae</taxon>
        <taxon>Nocardia</taxon>
    </lineage>
</organism>
<comment type="caution">
    <text evidence="1">The sequence shown here is derived from an EMBL/GenBank/DDBJ whole genome shotgun (WGS) entry which is preliminary data.</text>
</comment>